<keyword evidence="2" id="KW-0802">TPR repeat</keyword>
<dbReference type="PROSITE" id="PS50005">
    <property type="entry name" value="TPR"/>
    <property type="match status" value="3"/>
</dbReference>
<gene>
    <name evidence="4" type="ORF">KDK92_21390</name>
</gene>
<dbReference type="SMART" id="SM00028">
    <property type="entry name" value="TPR"/>
    <property type="match status" value="4"/>
</dbReference>
<dbReference type="InterPro" id="IPR001387">
    <property type="entry name" value="Cro/C1-type_HTH"/>
</dbReference>
<evidence type="ECO:0000313" key="5">
    <source>
        <dbReference type="Proteomes" id="UP001056429"/>
    </source>
</evidence>
<feature type="repeat" description="TPR" evidence="2">
    <location>
        <begin position="251"/>
        <end position="284"/>
    </location>
</feature>
<dbReference type="SUPFAM" id="SSF48452">
    <property type="entry name" value="TPR-like"/>
    <property type="match status" value="1"/>
</dbReference>
<sequence length="344" mass="40704">MKMDLGKKIKQLRLNKGITQEKLADYLKVSFQAVSKWEKGQTLPDISLLPKISTFFGISIDDLFTLSNDAHIERIENMLQTQKELNLQDELYAKNYLISLLDQSEKRDKAYTLLSELYNHRAKSYHDQAFEYAKKALEINPDLKDNHVSLVDAGRGIFMDWNYQNYNKLCDYYIDFCDKHPEIRRGHMFLMDHLIADGRLIEAKEHVNQLKEIENDFRVYWYEGLIAKKAGNHKEAFEIFDKMVDSDPTNWLVWATRSDEHARVCNYDKAIEDNQKALELQPKPRYIDAYECMAHIYKIKGDYQNAIQMWQDAIYLLNDEWSITFGEPIDRLKREIKHLQELMV</sequence>
<dbReference type="InterPro" id="IPR011990">
    <property type="entry name" value="TPR-like_helical_dom_sf"/>
</dbReference>
<protein>
    <submittedName>
        <fullName evidence="4">Helix-turn-helix domain-containing protein</fullName>
    </submittedName>
</protein>
<evidence type="ECO:0000256" key="1">
    <source>
        <dbReference type="ARBA" id="ARBA00023125"/>
    </source>
</evidence>
<reference evidence="4" key="1">
    <citation type="journal article" date="2021" name="mSystems">
        <title>Bacteria and Archaea Synergistically Convert Glycine Betaine to Biogenic Methane in the Formosa Cold Seep of the South China Sea.</title>
        <authorList>
            <person name="Li L."/>
            <person name="Zhang W."/>
            <person name="Zhang S."/>
            <person name="Song L."/>
            <person name="Sun Q."/>
            <person name="Zhang H."/>
            <person name="Xiang H."/>
            <person name="Dong X."/>
        </authorList>
    </citation>
    <scope>NUCLEOTIDE SEQUENCE</scope>
    <source>
        <strain evidence="4">ZWT</strain>
    </source>
</reference>
<dbReference type="CDD" id="cd00093">
    <property type="entry name" value="HTH_XRE"/>
    <property type="match status" value="1"/>
</dbReference>
<dbReference type="SMART" id="SM00530">
    <property type="entry name" value="HTH_XRE"/>
    <property type="match status" value="1"/>
</dbReference>
<dbReference type="AlphaFoldDB" id="A0A9J6P8D6"/>
<reference evidence="4" key="2">
    <citation type="submission" date="2021-04" db="EMBL/GenBank/DDBJ databases">
        <authorList>
            <person name="Dong X."/>
        </authorList>
    </citation>
    <scope>NUCLEOTIDE SEQUENCE</scope>
    <source>
        <strain evidence="4">ZWT</strain>
    </source>
</reference>
<accession>A0A9J6P8D6</accession>
<dbReference type="EMBL" id="JAGSOJ010000005">
    <property type="protein sequence ID" value="MCM1992286.1"/>
    <property type="molecule type" value="Genomic_DNA"/>
</dbReference>
<name>A0A9J6P8D6_9CLOT</name>
<feature type="domain" description="HTH cro/C1-type" evidence="3">
    <location>
        <begin position="9"/>
        <end position="63"/>
    </location>
</feature>
<evidence type="ECO:0000256" key="2">
    <source>
        <dbReference type="PROSITE-ProRule" id="PRU00339"/>
    </source>
</evidence>
<comment type="caution">
    <text evidence="4">The sequence shown here is derived from an EMBL/GenBank/DDBJ whole genome shotgun (WGS) entry which is preliminary data.</text>
</comment>
<dbReference type="SUPFAM" id="SSF47413">
    <property type="entry name" value="lambda repressor-like DNA-binding domains"/>
    <property type="match status" value="1"/>
</dbReference>
<keyword evidence="5" id="KW-1185">Reference proteome</keyword>
<feature type="repeat" description="TPR" evidence="2">
    <location>
        <begin position="217"/>
        <end position="250"/>
    </location>
</feature>
<dbReference type="InterPro" id="IPR010982">
    <property type="entry name" value="Lambda_DNA-bd_dom_sf"/>
</dbReference>
<dbReference type="PANTHER" id="PTHR46558:SF11">
    <property type="entry name" value="HTH-TYPE TRANSCRIPTIONAL REGULATOR XRE"/>
    <property type="match status" value="1"/>
</dbReference>
<dbReference type="PROSITE" id="PS50943">
    <property type="entry name" value="HTH_CROC1"/>
    <property type="match status" value="1"/>
</dbReference>
<dbReference type="Pfam" id="PF01381">
    <property type="entry name" value="HTH_3"/>
    <property type="match status" value="1"/>
</dbReference>
<dbReference type="Gene3D" id="1.10.260.40">
    <property type="entry name" value="lambda repressor-like DNA-binding domains"/>
    <property type="match status" value="1"/>
</dbReference>
<dbReference type="InterPro" id="IPR019734">
    <property type="entry name" value="TPR_rpt"/>
</dbReference>
<keyword evidence="1" id="KW-0238">DNA-binding</keyword>
<feature type="repeat" description="TPR" evidence="2">
    <location>
        <begin position="287"/>
        <end position="320"/>
    </location>
</feature>
<proteinExistence type="predicted"/>
<dbReference type="SUPFAM" id="SSF81901">
    <property type="entry name" value="HCP-like"/>
    <property type="match status" value="1"/>
</dbReference>
<dbReference type="Proteomes" id="UP001056429">
    <property type="component" value="Unassembled WGS sequence"/>
</dbReference>
<dbReference type="Gene3D" id="1.25.40.10">
    <property type="entry name" value="Tetratricopeptide repeat domain"/>
    <property type="match status" value="1"/>
</dbReference>
<evidence type="ECO:0000259" key="3">
    <source>
        <dbReference type="PROSITE" id="PS50943"/>
    </source>
</evidence>
<organism evidence="4 5">
    <name type="scientific">Oceanirhabdus seepicola</name>
    <dbReference type="NCBI Taxonomy" id="2828781"/>
    <lineage>
        <taxon>Bacteria</taxon>
        <taxon>Bacillati</taxon>
        <taxon>Bacillota</taxon>
        <taxon>Clostridia</taxon>
        <taxon>Eubacteriales</taxon>
        <taxon>Clostridiaceae</taxon>
        <taxon>Oceanirhabdus</taxon>
    </lineage>
</organism>
<evidence type="ECO:0000313" key="4">
    <source>
        <dbReference type="EMBL" id="MCM1992286.1"/>
    </source>
</evidence>
<dbReference type="PANTHER" id="PTHR46558">
    <property type="entry name" value="TRACRIPTIONAL REGULATORY PROTEIN-RELATED-RELATED"/>
    <property type="match status" value="1"/>
</dbReference>
<dbReference type="Pfam" id="PF13181">
    <property type="entry name" value="TPR_8"/>
    <property type="match status" value="1"/>
</dbReference>
<dbReference type="GO" id="GO:0003677">
    <property type="term" value="F:DNA binding"/>
    <property type="evidence" value="ECO:0007669"/>
    <property type="project" value="UniProtKB-KW"/>
</dbReference>